<dbReference type="RefSeq" id="WP_379914164.1">
    <property type="nucleotide sequence ID" value="NZ_JBHSWE010000002.1"/>
</dbReference>
<keyword evidence="2" id="KW-1185">Reference proteome</keyword>
<accession>A0ABW2AB22</accession>
<evidence type="ECO:0008006" key="3">
    <source>
        <dbReference type="Google" id="ProtNLM"/>
    </source>
</evidence>
<reference evidence="2" key="1">
    <citation type="journal article" date="2019" name="Int. J. Syst. Evol. Microbiol.">
        <title>The Global Catalogue of Microorganisms (GCM) 10K type strain sequencing project: providing services to taxonomists for standard genome sequencing and annotation.</title>
        <authorList>
            <consortium name="The Broad Institute Genomics Platform"/>
            <consortium name="The Broad Institute Genome Sequencing Center for Infectious Disease"/>
            <person name="Wu L."/>
            <person name="Ma J."/>
        </authorList>
    </citation>
    <scope>NUCLEOTIDE SEQUENCE [LARGE SCALE GENOMIC DNA]</scope>
    <source>
        <strain evidence="2">NBRC 111756</strain>
    </source>
</reference>
<protein>
    <recommendedName>
        <fullName evidence="3">CopG family transcriptional regulator</fullName>
    </recommendedName>
</protein>
<dbReference type="Proteomes" id="UP001596422">
    <property type="component" value="Unassembled WGS sequence"/>
</dbReference>
<evidence type="ECO:0000313" key="1">
    <source>
        <dbReference type="EMBL" id="MFC6674319.1"/>
    </source>
</evidence>
<dbReference type="EMBL" id="JBHSWE010000002">
    <property type="protein sequence ID" value="MFC6674319.1"/>
    <property type="molecule type" value="Genomic_DNA"/>
</dbReference>
<organism evidence="1 2">
    <name type="scientific">Marinobacterium aestuariivivens</name>
    <dbReference type="NCBI Taxonomy" id="1698799"/>
    <lineage>
        <taxon>Bacteria</taxon>
        <taxon>Pseudomonadati</taxon>
        <taxon>Pseudomonadota</taxon>
        <taxon>Gammaproteobacteria</taxon>
        <taxon>Oceanospirillales</taxon>
        <taxon>Oceanospirillaceae</taxon>
        <taxon>Marinobacterium</taxon>
    </lineage>
</organism>
<evidence type="ECO:0000313" key="2">
    <source>
        <dbReference type="Proteomes" id="UP001596422"/>
    </source>
</evidence>
<proteinExistence type="predicted"/>
<name>A0ABW2AB22_9GAMM</name>
<sequence length="70" mass="8159">MPTIEIRFSERDTLPELLERRAKELDITVEQLVKRFICTGMQDYETDEGSAAPGESLDDFLVKNRVRKEE</sequence>
<comment type="caution">
    <text evidence="1">The sequence shown here is derived from an EMBL/GenBank/DDBJ whole genome shotgun (WGS) entry which is preliminary data.</text>
</comment>
<gene>
    <name evidence="1" type="ORF">ACFQDL_32525</name>
</gene>